<reference evidence="1 2" key="1">
    <citation type="journal article" date="2015" name="Fungal Genet. Biol.">
        <title>Evolution of novel wood decay mechanisms in Agaricales revealed by the genome sequences of Fistulina hepatica and Cylindrobasidium torrendii.</title>
        <authorList>
            <person name="Floudas D."/>
            <person name="Held B.W."/>
            <person name="Riley R."/>
            <person name="Nagy L.G."/>
            <person name="Koehler G."/>
            <person name="Ransdell A.S."/>
            <person name="Younus H."/>
            <person name="Chow J."/>
            <person name="Chiniquy J."/>
            <person name="Lipzen A."/>
            <person name="Tritt A."/>
            <person name="Sun H."/>
            <person name="Haridas S."/>
            <person name="LaButti K."/>
            <person name="Ohm R.A."/>
            <person name="Kues U."/>
            <person name="Blanchette R.A."/>
            <person name="Grigoriev I.V."/>
            <person name="Minto R.E."/>
            <person name="Hibbett D.S."/>
        </authorList>
    </citation>
    <scope>NUCLEOTIDE SEQUENCE [LARGE SCALE GENOMIC DNA]</scope>
    <source>
        <strain evidence="1 2">ATCC 64428</strain>
    </source>
</reference>
<dbReference type="OrthoDB" id="2576233at2759"/>
<dbReference type="Proteomes" id="UP000054144">
    <property type="component" value="Unassembled WGS sequence"/>
</dbReference>
<dbReference type="AlphaFoldDB" id="A0A0D7ANB7"/>
<protein>
    <submittedName>
        <fullName evidence="1">Uncharacterized protein</fullName>
    </submittedName>
</protein>
<sequence>MRSGDGVARCCHPILTSYVGDYPEQLLVGCLKNLQCPSCPVDMDFFGDPFPDVSDPMRASAPNIASGSNPGKDLNAILDVLELGDIGGTDFWRACKVVDIKPVVHPCWEKLPYVHIYHCITPDVLHQLYQGVVKHTISWLQQACGDSKLDARCRCLPPNHHICLFLDGISYLSRVTGTEHEQICCFLLRLIVGIKLPHPMPCAPLLRAVHSTLDFLYLAQYPLHSSETLSTLDAALDMFHNNKYIFVDLGI</sequence>
<evidence type="ECO:0000313" key="2">
    <source>
        <dbReference type="Proteomes" id="UP000054144"/>
    </source>
</evidence>
<dbReference type="Pfam" id="PF18759">
    <property type="entry name" value="Plavaka"/>
    <property type="match status" value="1"/>
</dbReference>
<dbReference type="InterPro" id="IPR041078">
    <property type="entry name" value="Plavaka"/>
</dbReference>
<organism evidence="1 2">
    <name type="scientific">Fistulina hepatica ATCC 64428</name>
    <dbReference type="NCBI Taxonomy" id="1128425"/>
    <lineage>
        <taxon>Eukaryota</taxon>
        <taxon>Fungi</taxon>
        <taxon>Dikarya</taxon>
        <taxon>Basidiomycota</taxon>
        <taxon>Agaricomycotina</taxon>
        <taxon>Agaricomycetes</taxon>
        <taxon>Agaricomycetidae</taxon>
        <taxon>Agaricales</taxon>
        <taxon>Fistulinaceae</taxon>
        <taxon>Fistulina</taxon>
    </lineage>
</organism>
<name>A0A0D7ANB7_9AGAR</name>
<dbReference type="EMBL" id="KN881644">
    <property type="protein sequence ID" value="KIY52268.1"/>
    <property type="molecule type" value="Genomic_DNA"/>
</dbReference>
<accession>A0A0D7ANB7</accession>
<keyword evidence="2" id="KW-1185">Reference proteome</keyword>
<evidence type="ECO:0000313" key="1">
    <source>
        <dbReference type="EMBL" id="KIY52268.1"/>
    </source>
</evidence>
<gene>
    <name evidence="1" type="ORF">FISHEDRAFT_69956</name>
</gene>
<proteinExistence type="predicted"/>